<reference evidence="2" key="1">
    <citation type="submission" date="2023-03" db="EMBL/GenBank/DDBJ databases">
        <authorList>
            <person name="Steffen K."/>
            <person name="Cardenas P."/>
        </authorList>
    </citation>
    <scope>NUCLEOTIDE SEQUENCE</scope>
</reference>
<name>A0AA35TUL2_GEOBA</name>
<feature type="domain" description="Integrase catalytic" evidence="1">
    <location>
        <begin position="3"/>
        <end position="122"/>
    </location>
</feature>
<comment type="caution">
    <text evidence="2">The sequence shown here is derived from an EMBL/GenBank/DDBJ whole genome shotgun (WGS) entry which is preliminary data.</text>
</comment>
<dbReference type="AlphaFoldDB" id="A0AA35TUL2"/>
<dbReference type="Gene3D" id="3.30.420.10">
    <property type="entry name" value="Ribonuclease H-like superfamily/Ribonuclease H"/>
    <property type="match status" value="1"/>
</dbReference>
<sequence>MRFETAPGEQAQVDWGSLAYVGAGGKKRRVWVFVMTMGWSRTCYVELARKAYTAAFIQCNVNAFEYLGGVPRRCLYDNAKVITLGRDGAKRPVWNQRMLDFALRVGFELRLCQPYRAQTKGK</sequence>
<organism evidence="2 3">
    <name type="scientific">Geodia barretti</name>
    <name type="common">Barrett's horny sponge</name>
    <dbReference type="NCBI Taxonomy" id="519541"/>
    <lineage>
        <taxon>Eukaryota</taxon>
        <taxon>Metazoa</taxon>
        <taxon>Porifera</taxon>
        <taxon>Demospongiae</taxon>
        <taxon>Heteroscleromorpha</taxon>
        <taxon>Tetractinellida</taxon>
        <taxon>Astrophorina</taxon>
        <taxon>Geodiidae</taxon>
        <taxon>Geodia</taxon>
    </lineage>
</organism>
<dbReference type="GO" id="GO:0003676">
    <property type="term" value="F:nucleic acid binding"/>
    <property type="evidence" value="ECO:0007669"/>
    <property type="project" value="InterPro"/>
</dbReference>
<dbReference type="GO" id="GO:0015074">
    <property type="term" value="P:DNA integration"/>
    <property type="evidence" value="ECO:0007669"/>
    <property type="project" value="InterPro"/>
</dbReference>
<feature type="non-terminal residue" evidence="2">
    <location>
        <position position="122"/>
    </location>
</feature>
<dbReference type="PROSITE" id="PS50994">
    <property type="entry name" value="INTEGRASE"/>
    <property type="match status" value="1"/>
</dbReference>
<dbReference type="InterPro" id="IPR001584">
    <property type="entry name" value="Integrase_cat-core"/>
</dbReference>
<evidence type="ECO:0000313" key="3">
    <source>
        <dbReference type="Proteomes" id="UP001174909"/>
    </source>
</evidence>
<evidence type="ECO:0000313" key="2">
    <source>
        <dbReference type="EMBL" id="CAI8054735.1"/>
    </source>
</evidence>
<protein>
    <submittedName>
        <fullName evidence="2">Transposase for insertion sequence element IS5376</fullName>
    </submittedName>
</protein>
<dbReference type="PANTHER" id="PTHR35004:SF6">
    <property type="entry name" value="TRANSPOSASE"/>
    <property type="match status" value="1"/>
</dbReference>
<accession>A0AA35TUL2</accession>
<evidence type="ECO:0000259" key="1">
    <source>
        <dbReference type="PROSITE" id="PS50994"/>
    </source>
</evidence>
<dbReference type="InterPro" id="IPR012337">
    <property type="entry name" value="RNaseH-like_sf"/>
</dbReference>
<dbReference type="Proteomes" id="UP001174909">
    <property type="component" value="Unassembled WGS sequence"/>
</dbReference>
<dbReference type="EMBL" id="CASHTH010004205">
    <property type="protein sequence ID" value="CAI8054735.1"/>
    <property type="molecule type" value="Genomic_DNA"/>
</dbReference>
<keyword evidence="3" id="KW-1185">Reference proteome</keyword>
<gene>
    <name evidence="2" type="ORF">GBAR_LOCUS29853</name>
</gene>
<dbReference type="Pfam" id="PF00665">
    <property type="entry name" value="rve"/>
    <property type="match status" value="1"/>
</dbReference>
<dbReference type="PANTHER" id="PTHR35004">
    <property type="entry name" value="TRANSPOSASE RV3428C-RELATED"/>
    <property type="match status" value="1"/>
</dbReference>
<dbReference type="SUPFAM" id="SSF53098">
    <property type="entry name" value="Ribonuclease H-like"/>
    <property type="match status" value="1"/>
</dbReference>
<proteinExistence type="predicted"/>
<dbReference type="InterPro" id="IPR036397">
    <property type="entry name" value="RNaseH_sf"/>
</dbReference>